<dbReference type="Gene3D" id="3.10.129.10">
    <property type="entry name" value="Hotdog Thioesterase"/>
    <property type="match status" value="1"/>
</dbReference>
<evidence type="ECO:0000313" key="6">
    <source>
        <dbReference type="EMBL" id="MBD1222521.1"/>
    </source>
</evidence>
<evidence type="ECO:0000259" key="4">
    <source>
        <dbReference type="PROSITE" id="PS51770"/>
    </source>
</evidence>
<dbReference type="PROSITE" id="PS51770">
    <property type="entry name" value="HOTDOG_ACOT"/>
    <property type="match status" value="1"/>
</dbReference>
<protein>
    <submittedName>
        <fullName evidence="5">Acyl-CoA thioesterase</fullName>
    </submittedName>
</protein>
<dbReference type="InterPro" id="IPR006683">
    <property type="entry name" value="Thioestr_dom"/>
</dbReference>
<evidence type="ECO:0000256" key="1">
    <source>
        <dbReference type="ARBA" id="ARBA00010458"/>
    </source>
</evidence>
<feature type="domain" description="HotDog ACOT-type" evidence="4">
    <location>
        <begin position="7"/>
        <end position="120"/>
    </location>
</feature>
<dbReference type="KEGG" id="vhl:BME96_17905"/>
<dbReference type="PANTHER" id="PTHR11049">
    <property type="entry name" value="ACYL COENZYME A THIOESTER HYDROLASE"/>
    <property type="match status" value="1"/>
</dbReference>
<dbReference type="PANTHER" id="PTHR11049:SF24">
    <property type="entry name" value="CYTOSOLIC ACYL COENZYME A THIOESTER HYDROLASE"/>
    <property type="match status" value="1"/>
</dbReference>
<dbReference type="CDD" id="cd03442">
    <property type="entry name" value="BFIT_BACH"/>
    <property type="match status" value="1"/>
</dbReference>
<dbReference type="InterPro" id="IPR029069">
    <property type="entry name" value="HotDog_dom_sf"/>
</dbReference>
<evidence type="ECO:0000313" key="5">
    <source>
        <dbReference type="EMBL" id="APC49959.1"/>
    </source>
</evidence>
<sequence length="173" mass="19671">MEAKRMKDTRIIQNDQVLINDLNNYHTLFGGVLMKKLDACATLSAQRHARVKECVTASTDSVNFIEPIRQSDSVCIESFVSYTGRSSMEIFCKVTAENTLTAERRIAATAFLTFVALDENKRPIEVPGIIPETEEEKFLYETGKERAKIRKLKREQNKDLVAALTVKKPWDEV</sequence>
<dbReference type="GO" id="GO:0005829">
    <property type="term" value="C:cytosol"/>
    <property type="evidence" value="ECO:0007669"/>
    <property type="project" value="TreeGrafter"/>
</dbReference>
<dbReference type="Proteomes" id="UP000182945">
    <property type="component" value="Chromosome"/>
</dbReference>
<accession>A0AAC9NMS2</accession>
<evidence type="ECO:0000313" key="7">
    <source>
        <dbReference type="Proteomes" id="UP000182945"/>
    </source>
</evidence>
<proteinExistence type="inferred from homology"/>
<name>A0AAC9NMS2_VIRHA</name>
<organism evidence="5 7">
    <name type="scientific">Virgibacillus halodenitrificans</name>
    <name type="common">Bacillus halodenitrificans</name>
    <dbReference type="NCBI Taxonomy" id="1482"/>
    <lineage>
        <taxon>Bacteria</taxon>
        <taxon>Bacillati</taxon>
        <taxon>Bacillota</taxon>
        <taxon>Bacilli</taxon>
        <taxon>Bacillales</taxon>
        <taxon>Bacillaceae</taxon>
        <taxon>Virgibacillus</taxon>
    </lineage>
</organism>
<keyword evidence="2 3" id="KW-0378">Hydrolase</keyword>
<dbReference type="InterPro" id="IPR033120">
    <property type="entry name" value="HOTDOG_ACOT"/>
</dbReference>
<dbReference type="EMBL" id="CP017962">
    <property type="protein sequence ID" value="APC49959.1"/>
    <property type="molecule type" value="Genomic_DNA"/>
</dbReference>
<comment type="similarity">
    <text evidence="1">Belongs to the acyl coenzyme A hydrolase family.</text>
</comment>
<dbReference type="EMBL" id="JACWEZ010000003">
    <property type="protein sequence ID" value="MBD1222521.1"/>
    <property type="molecule type" value="Genomic_DNA"/>
</dbReference>
<dbReference type="Proteomes" id="UP000621631">
    <property type="component" value="Unassembled WGS sequence"/>
</dbReference>
<dbReference type="GO" id="GO:0052816">
    <property type="term" value="F:long-chain fatty acyl-CoA hydrolase activity"/>
    <property type="evidence" value="ECO:0007669"/>
    <property type="project" value="TreeGrafter"/>
</dbReference>
<dbReference type="GO" id="GO:0006637">
    <property type="term" value="P:acyl-CoA metabolic process"/>
    <property type="evidence" value="ECO:0007669"/>
    <property type="project" value="TreeGrafter"/>
</dbReference>
<reference evidence="6 8" key="2">
    <citation type="submission" date="2020-09" db="EMBL/GenBank/DDBJ databases">
        <title>Draft Genome Sequences of Oil-Oxidizing Bacteria Halomonas titanicae, Marinobacter lutaoensis, and Virgibacillus halodenitrificans Isolated from Highly Saline Environments.</title>
        <authorList>
            <person name="Grouzdev D.S."/>
            <person name="Sokolova D.S."/>
            <person name="Semenova E.M."/>
            <person name="Borzenkov I.A."/>
            <person name="Bidzhieva S.K."/>
            <person name="Poltaraus A.B."/>
            <person name="Nazina T.N."/>
        </authorList>
    </citation>
    <scope>NUCLEOTIDE SEQUENCE [LARGE SCALE GENOMIC DNA]</scope>
    <source>
        <strain evidence="6 8">VKM B-3472D</strain>
    </source>
</reference>
<dbReference type="InterPro" id="IPR040170">
    <property type="entry name" value="Cytosol_ACT"/>
</dbReference>
<dbReference type="SUPFAM" id="SSF54637">
    <property type="entry name" value="Thioesterase/thiol ester dehydrase-isomerase"/>
    <property type="match status" value="1"/>
</dbReference>
<evidence type="ECO:0000256" key="3">
    <source>
        <dbReference type="PROSITE-ProRule" id="PRU01106"/>
    </source>
</evidence>
<gene>
    <name evidence="5" type="ORF">BME96_17905</name>
    <name evidence="6" type="ORF">IC602_07860</name>
</gene>
<keyword evidence="8" id="KW-1185">Reference proteome</keyword>
<reference evidence="5 7" key="1">
    <citation type="submission" date="2016-11" db="EMBL/GenBank/DDBJ databases">
        <title>Complete genome sequencing of Virgibacillus halodenitrificans PDB-F2.</title>
        <authorList>
            <person name="Sun Z."/>
            <person name="Zhou Y."/>
            <person name="Li H."/>
        </authorList>
    </citation>
    <scope>NUCLEOTIDE SEQUENCE [LARGE SCALE GENOMIC DNA]</scope>
    <source>
        <strain evidence="5 7">PDB-F2</strain>
    </source>
</reference>
<evidence type="ECO:0000256" key="2">
    <source>
        <dbReference type="ARBA" id="ARBA00022801"/>
    </source>
</evidence>
<dbReference type="Pfam" id="PF03061">
    <property type="entry name" value="4HBT"/>
    <property type="match status" value="1"/>
</dbReference>
<dbReference type="RefSeq" id="WP_019376301.1">
    <property type="nucleotide sequence ID" value="NZ_CP017962.1"/>
</dbReference>
<dbReference type="GO" id="GO:0009062">
    <property type="term" value="P:fatty acid catabolic process"/>
    <property type="evidence" value="ECO:0007669"/>
    <property type="project" value="TreeGrafter"/>
</dbReference>
<dbReference type="GeneID" id="71516286"/>
<evidence type="ECO:0000313" key="8">
    <source>
        <dbReference type="Proteomes" id="UP000621631"/>
    </source>
</evidence>
<dbReference type="AlphaFoldDB" id="A0AAC9NMS2"/>